<dbReference type="EC" id="3.1.4.-" evidence="2"/>
<sequence>MKVGIISDTHGCCETWQKVFSKYFHDVDLIIHAGDVLYHGPRNTIPPEYDPKQLAEIINNCPVPIVTACGNCDAAVDQMVLKIPIQSPYAYIVLNNIRIVVTHGHELTDTAKSELAKQFKADLFITGHSHLPALTKADDIVYLNPGSPGMSKRSDGHGTIALLTKNIVQVLDITNEKVLFSEIID</sequence>
<comment type="similarity">
    <text evidence="1 2">Belongs to the metallophosphoesterase superfamily. YfcE family.</text>
</comment>
<comment type="cofactor">
    <cofactor evidence="2">
        <name>a divalent metal cation</name>
        <dbReference type="ChEBI" id="CHEBI:60240"/>
    </cofactor>
</comment>
<evidence type="ECO:0000256" key="2">
    <source>
        <dbReference type="RuleBase" id="RU362039"/>
    </source>
</evidence>
<dbReference type="NCBIfam" id="NF006988">
    <property type="entry name" value="PRK09453.1"/>
    <property type="match status" value="1"/>
</dbReference>
<dbReference type="NCBIfam" id="TIGR00040">
    <property type="entry name" value="yfcE"/>
    <property type="match status" value="1"/>
</dbReference>
<dbReference type="InterPro" id="IPR024654">
    <property type="entry name" value="Calcineurin-like_PHP_lpxH"/>
</dbReference>
<accession>A0A348APP7</accession>
<evidence type="ECO:0000313" key="4">
    <source>
        <dbReference type="EMBL" id="BBB93045.1"/>
    </source>
</evidence>
<dbReference type="Pfam" id="PF12850">
    <property type="entry name" value="Metallophos_2"/>
    <property type="match status" value="1"/>
</dbReference>
<dbReference type="KEGG" id="mana:MAMMFC1_03754"/>
<dbReference type="GO" id="GO:0016787">
    <property type="term" value="F:hydrolase activity"/>
    <property type="evidence" value="ECO:0007669"/>
    <property type="project" value="UniProtKB-UniRule"/>
</dbReference>
<dbReference type="AlphaFoldDB" id="A0A348APP7"/>
<organism evidence="4 5">
    <name type="scientific">Methylomusa anaerophila</name>
    <dbReference type="NCBI Taxonomy" id="1930071"/>
    <lineage>
        <taxon>Bacteria</taxon>
        <taxon>Bacillati</taxon>
        <taxon>Bacillota</taxon>
        <taxon>Negativicutes</taxon>
        <taxon>Selenomonadales</taxon>
        <taxon>Sporomusaceae</taxon>
        <taxon>Methylomusa</taxon>
    </lineage>
</organism>
<dbReference type="PANTHER" id="PTHR11124">
    <property type="entry name" value="VACUOLAR SORTING PROTEIN VPS29"/>
    <property type="match status" value="1"/>
</dbReference>
<dbReference type="Gene3D" id="3.60.21.10">
    <property type="match status" value="1"/>
</dbReference>
<name>A0A348APP7_9FIRM</name>
<dbReference type="OrthoDB" id="9800565at2"/>
<feature type="domain" description="Calcineurin-like phosphoesterase" evidence="3">
    <location>
        <begin position="1"/>
        <end position="164"/>
    </location>
</feature>
<keyword evidence="4" id="KW-0378">Hydrolase</keyword>
<dbReference type="InterPro" id="IPR041802">
    <property type="entry name" value="MPP_YfcE"/>
</dbReference>
<gene>
    <name evidence="4" type="primary">yfcE_2</name>
    <name evidence="4" type="ORF">MAMMFC1_03754</name>
</gene>
<dbReference type="EMBL" id="AP018449">
    <property type="protein sequence ID" value="BBB93045.1"/>
    <property type="molecule type" value="Genomic_DNA"/>
</dbReference>
<proteinExistence type="inferred from homology"/>
<dbReference type="CDD" id="cd00841">
    <property type="entry name" value="MPP_YfcE"/>
    <property type="match status" value="1"/>
</dbReference>
<evidence type="ECO:0000313" key="5">
    <source>
        <dbReference type="Proteomes" id="UP000276437"/>
    </source>
</evidence>
<dbReference type="InterPro" id="IPR029052">
    <property type="entry name" value="Metallo-depent_PP-like"/>
</dbReference>
<keyword evidence="2" id="KW-0479">Metal-binding</keyword>
<protein>
    <recommendedName>
        <fullName evidence="2">Phosphoesterase</fullName>
        <ecNumber evidence="2">3.1.4.-</ecNumber>
    </recommendedName>
</protein>
<dbReference type="InterPro" id="IPR000979">
    <property type="entry name" value="Phosphodiesterase_MJ0936/Vps29"/>
</dbReference>
<dbReference type="SUPFAM" id="SSF56300">
    <property type="entry name" value="Metallo-dependent phosphatases"/>
    <property type="match status" value="1"/>
</dbReference>
<keyword evidence="5" id="KW-1185">Reference proteome</keyword>
<evidence type="ECO:0000259" key="3">
    <source>
        <dbReference type="Pfam" id="PF12850"/>
    </source>
</evidence>
<reference evidence="4 5" key="1">
    <citation type="journal article" date="2018" name="Int. J. Syst. Evol. Microbiol.">
        <title>Methylomusa anaerophila gen. nov., sp. nov., an anaerobic methanol-utilizing bacterium isolated from a microbial fuel cell.</title>
        <authorList>
            <person name="Amano N."/>
            <person name="Yamamuro A."/>
            <person name="Miyahara M."/>
            <person name="Kouzuma A."/>
            <person name="Abe T."/>
            <person name="Watanabe K."/>
        </authorList>
    </citation>
    <scope>NUCLEOTIDE SEQUENCE [LARGE SCALE GENOMIC DNA]</scope>
    <source>
        <strain evidence="4 5">MMFC1</strain>
    </source>
</reference>
<evidence type="ECO:0000256" key="1">
    <source>
        <dbReference type="ARBA" id="ARBA00008950"/>
    </source>
</evidence>
<dbReference type="RefSeq" id="WP_126309926.1">
    <property type="nucleotide sequence ID" value="NZ_AP018449.1"/>
</dbReference>
<dbReference type="GO" id="GO:0046872">
    <property type="term" value="F:metal ion binding"/>
    <property type="evidence" value="ECO:0007669"/>
    <property type="project" value="UniProtKB-KW"/>
</dbReference>
<dbReference type="Proteomes" id="UP000276437">
    <property type="component" value="Chromosome"/>
</dbReference>